<comment type="caution">
    <text evidence="2">The sequence shown here is derived from an EMBL/GenBank/DDBJ whole genome shotgun (WGS) entry which is preliminary data.</text>
</comment>
<dbReference type="Proteomes" id="UP000429607">
    <property type="component" value="Unassembled WGS sequence"/>
</dbReference>
<dbReference type="AlphaFoldDB" id="A0A6A3NQ69"/>
<dbReference type="EMBL" id="QXFV01000234">
    <property type="protein sequence ID" value="KAE9044626.1"/>
    <property type="molecule type" value="Genomic_DNA"/>
</dbReference>
<evidence type="ECO:0000313" key="3">
    <source>
        <dbReference type="EMBL" id="KAE9343082.1"/>
    </source>
</evidence>
<evidence type="ECO:0000313" key="1">
    <source>
        <dbReference type="EMBL" id="KAE9029384.1"/>
    </source>
</evidence>
<keyword evidence="5" id="KW-1185">Reference proteome</keyword>
<evidence type="ECO:0000313" key="4">
    <source>
        <dbReference type="Proteomes" id="UP000429607"/>
    </source>
</evidence>
<accession>A0A6A3NQ69</accession>
<dbReference type="Proteomes" id="UP000435112">
    <property type="component" value="Unassembled WGS sequence"/>
</dbReference>
<organism evidence="2 4">
    <name type="scientific">Phytophthora rubi</name>
    <dbReference type="NCBI Taxonomy" id="129364"/>
    <lineage>
        <taxon>Eukaryota</taxon>
        <taxon>Sar</taxon>
        <taxon>Stramenopiles</taxon>
        <taxon>Oomycota</taxon>
        <taxon>Peronosporomycetes</taxon>
        <taxon>Peronosporales</taxon>
        <taxon>Peronosporaceae</taxon>
        <taxon>Phytophthora</taxon>
    </lineage>
</organism>
<reference evidence="4 6" key="1">
    <citation type="submission" date="2018-09" db="EMBL/GenBank/DDBJ databases">
        <title>Genomic investigation of the strawberry pathogen Phytophthora fragariae indicates pathogenicity is determined by transcriptional variation in three key races.</title>
        <authorList>
            <person name="Adams T.M."/>
            <person name="Armitage A.D."/>
            <person name="Sobczyk M.K."/>
            <person name="Bates H.J."/>
            <person name="Dunwell J.M."/>
            <person name="Nellist C.F."/>
            <person name="Harrison R.J."/>
        </authorList>
    </citation>
    <scope>NUCLEOTIDE SEQUENCE [LARGE SCALE GENOMIC DNA]</scope>
    <source>
        <strain evidence="2 4">SCRP249</strain>
        <strain evidence="1 6">SCRP324</strain>
        <strain evidence="3 5">SCRP333</strain>
    </source>
</reference>
<dbReference type="Proteomes" id="UP000434957">
    <property type="component" value="Unassembled WGS sequence"/>
</dbReference>
<proteinExistence type="predicted"/>
<name>A0A6A3NQ69_9STRA</name>
<evidence type="ECO:0000313" key="6">
    <source>
        <dbReference type="Proteomes" id="UP000435112"/>
    </source>
</evidence>
<protein>
    <submittedName>
        <fullName evidence="2">Uncharacterized protein</fullName>
    </submittedName>
</protein>
<evidence type="ECO:0000313" key="2">
    <source>
        <dbReference type="EMBL" id="KAE9044626.1"/>
    </source>
</evidence>
<sequence length="84" mass="9885">MLRQQAREGKKVIEVLKEISRDEDKALLTKRQIVFFGESIKLKRQKGARSEKEHKVAVRAAKVRKKKDSIELLVTLQKNLREMR</sequence>
<gene>
    <name evidence="2" type="ORF">PR001_g5294</name>
    <name evidence="1" type="ORF">PR002_g10153</name>
    <name evidence="3" type="ORF">PR003_g9148</name>
</gene>
<evidence type="ECO:0000313" key="5">
    <source>
        <dbReference type="Proteomes" id="UP000434957"/>
    </source>
</evidence>
<dbReference type="EMBL" id="QXFU01000566">
    <property type="protein sequence ID" value="KAE9029384.1"/>
    <property type="molecule type" value="Genomic_DNA"/>
</dbReference>
<dbReference type="EMBL" id="QXFT01000469">
    <property type="protein sequence ID" value="KAE9343082.1"/>
    <property type="molecule type" value="Genomic_DNA"/>
</dbReference>
<dbReference type="OrthoDB" id="107004at2759"/>